<dbReference type="InterPro" id="IPR036412">
    <property type="entry name" value="HAD-like_sf"/>
</dbReference>
<dbReference type="HOGENOM" id="CLU_1268692_0_0_1"/>
<keyword evidence="3" id="KW-0378">Hydrolase</keyword>
<evidence type="ECO:0000256" key="2">
    <source>
        <dbReference type="ARBA" id="ARBA00001968"/>
    </source>
</evidence>
<sequence length="218" mass="24716">MASLRDREVPPGRSAGPTRYREPTSQGCSSHRSHTSIPHKTTGRASPNYETLTRSKNVHEIHSKDSWNKGNALLDCLGLNSEDVLPIYIGDDTTDENALKVISQHARRFKILVSQVPKKIKETATNYILKDPFEVAIFAVAMGGTERVYYSDVTTTNTTWNKRNAVEYLLDSLGLNFEDVLPIYIENDMSDDNAFKVLRQCPRRFEILISQTITKWPK</sequence>
<proteinExistence type="predicted"/>
<dbReference type="PANTHER" id="PTHR43768:SF3">
    <property type="entry name" value="TREHALOSE 6-PHOSPHATE PHOSPHATASE"/>
    <property type="match status" value="1"/>
</dbReference>
<dbReference type="Gene3D" id="3.30.70.1020">
    <property type="entry name" value="Trehalose-6-phosphate phosphatase related protein, domain 2"/>
    <property type="match status" value="1"/>
</dbReference>
<dbReference type="Gramene" id="OPUNC08G10600.1">
    <property type="protein sequence ID" value="OPUNC08G10600.1"/>
    <property type="gene ID" value="OPUNC08G10600"/>
</dbReference>
<feature type="compositionally biased region" description="Basic and acidic residues" evidence="4">
    <location>
        <begin position="1"/>
        <end position="10"/>
    </location>
</feature>
<evidence type="ECO:0000256" key="1">
    <source>
        <dbReference type="ARBA" id="ARBA00000500"/>
    </source>
</evidence>
<dbReference type="InterPro" id="IPR023214">
    <property type="entry name" value="HAD_sf"/>
</dbReference>
<dbReference type="SUPFAM" id="SSF56784">
    <property type="entry name" value="HAD-like"/>
    <property type="match status" value="1"/>
</dbReference>
<dbReference type="STRING" id="4537.A0A0E0LU09"/>
<name>A0A0E0LU09_ORYPU</name>
<evidence type="ECO:0000256" key="3">
    <source>
        <dbReference type="ARBA" id="ARBA00022801"/>
    </source>
</evidence>
<dbReference type="Gene3D" id="3.40.50.1000">
    <property type="entry name" value="HAD superfamily/HAD-like"/>
    <property type="match status" value="2"/>
</dbReference>
<organism evidence="5">
    <name type="scientific">Oryza punctata</name>
    <name type="common">Red rice</name>
    <dbReference type="NCBI Taxonomy" id="4537"/>
    <lineage>
        <taxon>Eukaryota</taxon>
        <taxon>Viridiplantae</taxon>
        <taxon>Streptophyta</taxon>
        <taxon>Embryophyta</taxon>
        <taxon>Tracheophyta</taxon>
        <taxon>Spermatophyta</taxon>
        <taxon>Magnoliopsida</taxon>
        <taxon>Liliopsida</taxon>
        <taxon>Poales</taxon>
        <taxon>Poaceae</taxon>
        <taxon>BOP clade</taxon>
        <taxon>Oryzoideae</taxon>
        <taxon>Oryzeae</taxon>
        <taxon>Oryzinae</taxon>
        <taxon>Oryza</taxon>
    </lineage>
</organism>
<evidence type="ECO:0000313" key="6">
    <source>
        <dbReference type="Proteomes" id="UP000026962"/>
    </source>
</evidence>
<comment type="cofactor">
    <cofactor evidence="2">
        <name>a divalent metal cation</name>
        <dbReference type="ChEBI" id="CHEBI:60240"/>
    </cofactor>
</comment>
<keyword evidence="6" id="KW-1185">Reference proteome</keyword>
<feature type="compositionally biased region" description="Polar residues" evidence="4">
    <location>
        <begin position="23"/>
        <end position="48"/>
    </location>
</feature>
<evidence type="ECO:0000256" key="4">
    <source>
        <dbReference type="SAM" id="MobiDB-lite"/>
    </source>
</evidence>
<dbReference type="eggNOG" id="KOG1050">
    <property type="taxonomic scope" value="Eukaryota"/>
</dbReference>
<feature type="region of interest" description="Disordered" evidence="4">
    <location>
        <begin position="1"/>
        <end position="48"/>
    </location>
</feature>
<dbReference type="Proteomes" id="UP000026962">
    <property type="component" value="Chromosome 8"/>
</dbReference>
<dbReference type="EnsemblPlants" id="OPUNC08G10600.1">
    <property type="protein sequence ID" value="OPUNC08G10600.1"/>
    <property type="gene ID" value="OPUNC08G10600"/>
</dbReference>
<comment type="catalytic activity">
    <reaction evidence="1">
        <text>alpha,alpha-trehalose 6-phosphate + H2O = alpha,alpha-trehalose + phosphate</text>
        <dbReference type="Rhea" id="RHEA:23420"/>
        <dbReference type="ChEBI" id="CHEBI:15377"/>
        <dbReference type="ChEBI" id="CHEBI:16551"/>
        <dbReference type="ChEBI" id="CHEBI:43474"/>
        <dbReference type="ChEBI" id="CHEBI:58429"/>
        <dbReference type="EC" id="3.1.3.12"/>
    </reaction>
</comment>
<dbReference type="InterPro" id="IPR003337">
    <property type="entry name" value="Trehalose_PPase"/>
</dbReference>
<evidence type="ECO:0008006" key="7">
    <source>
        <dbReference type="Google" id="ProtNLM"/>
    </source>
</evidence>
<dbReference type="InterPro" id="IPR044651">
    <property type="entry name" value="OTSB-like"/>
</dbReference>
<dbReference type="GO" id="GO:0005992">
    <property type="term" value="P:trehalose biosynthetic process"/>
    <property type="evidence" value="ECO:0007669"/>
    <property type="project" value="InterPro"/>
</dbReference>
<reference evidence="5" key="2">
    <citation type="submission" date="2018-05" db="EMBL/GenBank/DDBJ databases">
        <title>OpunRS2 (Oryza punctata Reference Sequence Version 2).</title>
        <authorList>
            <person name="Zhang J."/>
            <person name="Kudrna D."/>
            <person name="Lee S."/>
            <person name="Talag J."/>
            <person name="Welchert J."/>
            <person name="Wing R.A."/>
        </authorList>
    </citation>
    <scope>NUCLEOTIDE SEQUENCE [LARGE SCALE GENOMIC DNA]</scope>
</reference>
<dbReference type="AlphaFoldDB" id="A0A0E0LU09"/>
<protein>
    <recommendedName>
        <fullName evidence="7">Trehalose-phosphatase</fullName>
    </recommendedName>
</protein>
<dbReference type="PANTHER" id="PTHR43768">
    <property type="entry name" value="TREHALOSE 6-PHOSPHATE PHOSPHATASE"/>
    <property type="match status" value="1"/>
</dbReference>
<dbReference type="Pfam" id="PF02358">
    <property type="entry name" value="Trehalose_PPase"/>
    <property type="match status" value="1"/>
</dbReference>
<evidence type="ECO:0000313" key="5">
    <source>
        <dbReference type="EnsemblPlants" id="OPUNC08G10600.1"/>
    </source>
</evidence>
<dbReference type="GO" id="GO:0004805">
    <property type="term" value="F:trehalose-phosphatase activity"/>
    <property type="evidence" value="ECO:0007669"/>
    <property type="project" value="UniProtKB-EC"/>
</dbReference>
<reference evidence="5" key="1">
    <citation type="submission" date="2015-04" db="UniProtKB">
        <authorList>
            <consortium name="EnsemblPlants"/>
        </authorList>
    </citation>
    <scope>IDENTIFICATION</scope>
</reference>
<accession>A0A0E0LU09</accession>